<dbReference type="Proteomes" id="UP000249518">
    <property type="component" value="Unassembled WGS sequence"/>
</dbReference>
<keyword evidence="3" id="KW-1185">Reference proteome</keyword>
<protein>
    <submittedName>
        <fullName evidence="2">Uncharacterized protein DUF1543</fullName>
    </submittedName>
</protein>
<evidence type="ECO:0000313" key="3">
    <source>
        <dbReference type="Proteomes" id="UP000249518"/>
    </source>
</evidence>
<dbReference type="InterPro" id="IPR011440">
    <property type="entry name" value="DUF1543"/>
</dbReference>
<dbReference type="OrthoDB" id="850243at2"/>
<dbReference type="AlphaFoldDB" id="A0A328WUL9"/>
<feature type="domain" description="DUF1543" evidence="1">
    <location>
        <begin position="20"/>
        <end position="70"/>
    </location>
</feature>
<dbReference type="EMBL" id="QLSV01000017">
    <property type="protein sequence ID" value="RAR46549.1"/>
    <property type="molecule type" value="Genomic_DNA"/>
</dbReference>
<sequence length="192" mass="22238">MEENQTLFMVMLGATPPGRLTEQHDIFFGIGQNLKELVPNMKDFWPEAKGRIHIDAWRKVTCIDGYTIEVVSREEKLRNNEKLFFINLGGYKENEFEEYHYKVLTVAQNKAEAIKKAKATTFYKHCGFKGSTSHIDDKYGVDVDDIHEIEDILSPQFKEKFQLKISKSDSNQEDVLEIGYVKIDKLLKDGQK</sequence>
<proteinExistence type="predicted"/>
<evidence type="ECO:0000259" key="1">
    <source>
        <dbReference type="Pfam" id="PF07566"/>
    </source>
</evidence>
<dbReference type="Gene3D" id="3.10.20.10">
    <property type="match status" value="2"/>
</dbReference>
<gene>
    <name evidence="2" type="ORF">B0I10_11745</name>
</gene>
<evidence type="ECO:0000313" key="2">
    <source>
        <dbReference type="EMBL" id="RAR46549.1"/>
    </source>
</evidence>
<comment type="caution">
    <text evidence="2">The sequence shown here is derived from an EMBL/GenBank/DDBJ whole genome shotgun (WGS) entry which is preliminary data.</text>
</comment>
<dbReference type="RefSeq" id="WP_112087225.1">
    <property type="nucleotide sequence ID" value="NZ_QLSV01000017.1"/>
</dbReference>
<name>A0A328WUL9_9FLAO</name>
<reference evidence="2 3" key="1">
    <citation type="submission" date="2018-06" db="EMBL/GenBank/DDBJ databases">
        <title>Genomic Encyclopedia of Type Strains, Phase III (KMG-III): the genomes of soil and plant-associated and newly described type strains.</title>
        <authorList>
            <person name="Whitman W."/>
        </authorList>
    </citation>
    <scope>NUCLEOTIDE SEQUENCE [LARGE SCALE GENOMIC DNA]</scope>
    <source>
        <strain evidence="2 3">CGMCC 1.12504</strain>
    </source>
</reference>
<organism evidence="2 3">
    <name type="scientific">Flavobacterium lacus</name>
    <dbReference type="NCBI Taxonomy" id="1353778"/>
    <lineage>
        <taxon>Bacteria</taxon>
        <taxon>Pseudomonadati</taxon>
        <taxon>Bacteroidota</taxon>
        <taxon>Flavobacteriia</taxon>
        <taxon>Flavobacteriales</taxon>
        <taxon>Flavobacteriaceae</taxon>
        <taxon>Flavobacterium</taxon>
    </lineage>
</organism>
<accession>A0A328WUL9</accession>
<dbReference type="Pfam" id="PF07566">
    <property type="entry name" value="DUF1543"/>
    <property type="match status" value="1"/>
</dbReference>